<dbReference type="Gene3D" id="1.25.40.10">
    <property type="entry name" value="Tetratricopeptide repeat domain"/>
    <property type="match status" value="5"/>
</dbReference>
<evidence type="ECO:0000313" key="3">
    <source>
        <dbReference type="EMBL" id="KAK3579999.1"/>
    </source>
</evidence>
<reference evidence="3" key="1">
    <citation type="journal article" date="2021" name="Genome Biol. Evol.">
        <title>A High-Quality Reference Genome for a Parasitic Bivalve with Doubly Uniparental Inheritance (Bivalvia: Unionida).</title>
        <authorList>
            <person name="Smith C.H."/>
        </authorList>
    </citation>
    <scope>NUCLEOTIDE SEQUENCE</scope>
    <source>
        <strain evidence="3">CHS0354</strain>
    </source>
</reference>
<evidence type="ECO:0000256" key="2">
    <source>
        <dbReference type="SAM" id="MobiDB-lite"/>
    </source>
</evidence>
<comment type="caution">
    <text evidence="3">The sequence shown here is derived from an EMBL/GenBank/DDBJ whole genome shotgun (WGS) entry which is preliminary data.</text>
</comment>
<dbReference type="Proteomes" id="UP001195483">
    <property type="component" value="Unassembled WGS sequence"/>
</dbReference>
<keyword evidence="4" id="KW-1185">Reference proteome</keyword>
<feature type="region of interest" description="Disordered" evidence="2">
    <location>
        <begin position="609"/>
        <end position="629"/>
    </location>
</feature>
<dbReference type="Pfam" id="PF13424">
    <property type="entry name" value="TPR_12"/>
    <property type="match status" value="2"/>
</dbReference>
<dbReference type="PANTHER" id="PTHR19959:SF119">
    <property type="entry name" value="FUNGAL LIPASE-LIKE DOMAIN-CONTAINING PROTEIN"/>
    <property type="match status" value="1"/>
</dbReference>
<dbReference type="InterPro" id="IPR011990">
    <property type="entry name" value="TPR-like_helical_dom_sf"/>
</dbReference>
<dbReference type="SMART" id="SM00028">
    <property type="entry name" value="TPR"/>
    <property type="match status" value="9"/>
</dbReference>
<name>A0AAE0RUR9_9BIVA</name>
<dbReference type="AlphaFoldDB" id="A0AAE0RUR9"/>
<proteinExistence type="predicted"/>
<sequence length="1204" mass="137827">MVQWGKLSQQKSGLHGITLRDSMAGLKNSHASVNNMGIVYSVYINHILTRILDNFDQGHRLPGTNKNVYKMSSTQPFFQKMALPSDSSSHEILHACNRLVTVDTSYKSGAQKTDSEMVDNLAKVDEVNESSADLAKMLAEAKDFLNSSRLDEAETAFMQLYQQMQEKPEDNGITLVHTLSGLADICIRRSRMCRSNPLEWQWLCMHAIALLQYNIEFCDSELENELDNQETEWFQEQRQSAELKCRPLEDNLVRALYNSLKNDGKFFDPFQSISLPNTPISNSRKSAGLFPLSSNVPQYLIVTGMHYRVTEQGLQKQNSDDIDTNVDWLGKFQEYCRGRLQTKNFTEVTGRVLKSTEGRHDDDNESVISNDSHHSLDWDHGDLQGIEEIDEEMLETDSPVKEYSFAFELASNHADNEGWDFFLNKRKNCIFQSVIQVSQTCHGEEEDPEMTKGDHDLRNERQRCREKEIISPLHEHSISLTLSRSFCKLADKLVQEEEYAKAEMVYEKILDVIDEIQDGTAGMLRFSARIMKNLGTVKSKQGKSSSGLAFLNKALQTYRDLQEEEANFEIAIALIELGNGYIVGKNNEDSVFEDVIAAICEFFEKDYTDTSTSTSSAGSNKSEMTSSLRSDIDERDVEEAIMCYNEAISLLDRYQEDEKQVEMTAKAIMRLGDCHFMQKNYDRALECFERSLSMFKTNNIFGKDSLMENAHVLCMLGVSSFMLHVYPRAASVFEMALHMVKCAYGYNRTFLHGLLLSLLGISQYKMKNCHKCVSMCYQAFEVFCDLFGEELAKLPKQKFWLVCQNLYVMGNSYNTLNLQQKGIKYLTIARSLMKASKCRERRQFMRVLQILGDCYFAQYDYKTALQFYNEALEYGECESQVSFDEVFDPNLASDEMTMHNHLVSKSAEAHISMQQYQNAVSYLEQAHDIQEVMGEDIKEDLINTLNQLGQMHSMAGDVEKAIGSYKESLEVYREIHDGKLGPEMCPTLGNLAAICYVKACISDQLDEELEMILTTEQYFQEALNLEMNQEVCVKYANFLYSQTNYEDAVMYLEDALKIDTTTTDIVYGGLEKVTLPDLLQDEVEAQDEICLPSTCLARYLLVLCNKCLRLERIAERHLIDLMEEVLDYDIPLLHSLLGYAMMELRLFEEASRCFMTAADMEEDYQLAKENCAICLVVLVQRTWCLAIEYLWDYGGLSEGRCLEY</sequence>
<dbReference type="EMBL" id="JAEAOA010001510">
    <property type="protein sequence ID" value="KAK3579999.1"/>
    <property type="molecule type" value="Genomic_DNA"/>
</dbReference>
<feature type="repeat" description="TPR" evidence="1">
    <location>
        <begin position="665"/>
        <end position="698"/>
    </location>
</feature>
<reference evidence="3" key="2">
    <citation type="journal article" date="2021" name="Genome Biol. Evol.">
        <title>Developing a high-quality reference genome for a parasitic bivalve with doubly uniparental inheritance (Bivalvia: Unionida).</title>
        <authorList>
            <person name="Smith C.H."/>
        </authorList>
    </citation>
    <scope>NUCLEOTIDE SEQUENCE</scope>
    <source>
        <strain evidence="3">CHS0354</strain>
        <tissue evidence="3">Mantle</tissue>
    </source>
</reference>
<evidence type="ECO:0000313" key="4">
    <source>
        <dbReference type="Proteomes" id="UP001195483"/>
    </source>
</evidence>
<dbReference type="PANTHER" id="PTHR19959">
    <property type="entry name" value="KINESIN LIGHT CHAIN"/>
    <property type="match status" value="1"/>
</dbReference>
<feature type="repeat" description="TPR" evidence="1">
    <location>
        <begin position="942"/>
        <end position="975"/>
    </location>
</feature>
<keyword evidence="1" id="KW-0802">TPR repeat</keyword>
<evidence type="ECO:0000256" key="1">
    <source>
        <dbReference type="PROSITE-ProRule" id="PRU00339"/>
    </source>
</evidence>
<dbReference type="SUPFAM" id="SSF48452">
    <property type="entry name" value="TPR-like"/>
    <property type="match status" value="5"/>
</dbReference>
<organism evidence="3 4">
    <name type="scientific">Potamilus streckersoni</name>
    <dbReference type="NCBI Taxonomy" id="2493646"/>
    <lineage>
        <taxon>Eukaryota</taxon>
        <taxon>Metazoa</taxon>
        <taxon>Spiralia</taxon>
        <taxon>Lophotrochozoa</taxon>
        <taxon>Mollusca</taxon>
        <taxon>Bivalvia</taxon>
        <taxon>Autobranchia</taxon>
        <taxon>Heteroconchia</taxon>
        <taxon>Palaeoheterodonta</taxon>
        <taxon>Unionida</taxon>
        <taxon>Unionoidea</taxon>
        <taxon>Unionidae</taxon>
        <taxon>Ambleminae</taxon>
        <taxon>Lampsilini</taxon>
        <taxon>Potamilus</taxon>
    </lineage>
</organism>
<accession>A0AAE0RUR9</accession>
<dbReference type="PROSITE" id="PS50005">
    <property type="entry name" value="TPR"/>
    <property type="match status" value="3"/>
</dbReference>
<feature type="compositionally biased region" description="Polar residues" evidence="2">
    <location>
        <begin position="617"/>
        <end position="629"/>
    </location>
</feature>
<gene>
    <name evidence="3" type="ORF">CHS0354_025324</name>
</gene>
<protein>
    <submittedName>
        <fullName evidence="3">Uncharacterized protein</fullName>
    </submittedName>
</protein>
<feature type="repeat" description="TPR" evidence="1">
    <location>
        <begin position="845"/>
        <end position="878"/>
    </location>
</feature>
<reference evidence="3" key="3">
    <citation type="submission" date="2023-05" db="EMBL/GenBank/DDBJ databases">
        <authorList>
            <person name="Smith C.H."/>
        </authorList>
    </citation>
    <scope>NUCLEOTIDE SEQUENCE</scope>
    <source>
        <strain evidence="3">CHS0354</strain>
        <tissue evidence="3">Mantle</tissue>
    </source>
</reference>
<dbReference type="InterPro" id="IPR019734">
    <property type="entry name" value="TPR_rpt"/>
</dbReference>